<proteinExistence type="predicted"/>
<evidence type="ECO:0000256" key="1">
    <source>
        <dbReference type="SAM" id="SignalP"/>
    </source>
</evidence>
<dbReference type="EMBL" id="LSRX01000282">
    <property type="protein sequence ID" value="OLQ01768.1"/>
    <property type="molecule type" value="Genomic_DNA"/>
</dbReference>
<sequence length="239" mass="26019">MALLRLEVLAFVSALLLQGVYVQFYDIFATSSGPANITASDAEAEVAVEVREFLSADCDGPPARLWHVVPFNPACMALRPQMQKPGKTSHEALASAPMLYGRVSCDTLRDAEGGFVEICSDEDCSEASCSRQGCTCNVEVAEKNLEAAVHESIVFRYTTLEAAISRLPSQGGHCKKLVPEWERTAELCRDDGILVAKVLHPVDSIAEKALAQQHEVSVKYEGPRTAAKMAEWVKAHLVQ</sequence>
<name>A0A1Q9E2X0_SYMMI</name>
<organism evidence="2 3">
    <name type="scientific">Symbiodinium microadriaticum</name>
    <name type="common">Dinoflagellate</name>
    <name type="synonym">Zooxanthella microadriatica</name>
    <dbReference type="NCBI Taxonomy" id="2951"/>
    <lineage>
        <taxon>Eukaryota</taxon>
        <taxon>Sar</taxon>
        <taxon>Alveolata</taxon>
        <taxon>Dinophyceae</taxon>
        <taxon>Suessiales</taxon>
        <taxon>Symbiodiniaceae</taxon>
        <taxon>Symbiodinium</taxon>
    </lineage>
</organism>
<dbReference type="InterPro" id="IPR036249">
    <property type="entry name" value="Thioredoxin-like_sf"/>
</dbReference>
<keyword evidence="3" id="KW-1185">Reference proteome</keyword>
<comment type="caution">
    <text evidence="2">The sequence shown here is derived from an EMBL/GenBank/DDBJ whole genome shotgun (WGS) entry which is preliminary data.</text>
</comment>
<protein>
    <submittedName>
        <fullName evidence="2">Uncharacterized protein</fullName>
    </submittedName>
</protein>
<gene>
    <name evidence="2" type="ORF">AK812_SmicGene15456</name>
</gene>
<evidence type="ECO:0000313" key="2">
    <source>
        <dbReference type="EMBL" id="OLQ01768.1"/>
    </source>
</evidence>
<accession>A0A1Q9E2X0</accession>
<dbReference type="OrthoDB" id="411687at2759"/>
<dbReference type="SUPFAM" id="SSF52833">
    <property type="entry name" value="Thioredoxin-like"/>
    <property type="match status" value="1"/>
</dbReference>
<feature type="chain" id="PRO_5013067937" evidence="1">
    <location>
        <begin position="23"/>
        <end position="239"/>
    </location>
</feature>
<dbReference type="Proteomes" id="UP000186817">
    <property type="component" value="Unassembled WGS sequence"/>
</dbReference>
<dbReference type="CDD" id="cd02961">
    <property type="entry name" value="PDI_a_family"/>
    <property type="match status" value="1"/>
</dbReference>
<dbReference type="AlphaFoldDB" id="A0A1Q9E2X0"/>
<feature type="signal peptide" evidence="1">
    <location>
        <begin position="1"/>
        <end position="22"/>
    </location>
</feature>
<keyword evidence="1" id="KW-0732">Signal</keyword>
<reference evidence="2 3" key="1">
    <citation type="submission" date="2016-02" db="EMBL/GenBank/DDBJ databases">
        <title>Genome analysis of coral dinoflagellate symbionts highlights evolutionary adaptations to a symbiotic lifestyle.</title>
        <authorList>
            <person name="Aranda M."/>
            <person name="Li Y."/>
            <person name="Liew Y.J."/>
            <person name="Baumgarten S."/>
            <person name="Simakov O."/>
            <person name="Wilson M."/>
            <person name="Piel J."/>
            <person name="Ashoor H."/>
            <person name="Bougouffa S."/>
            <person name="Bajic V.B."/>
            <person name="Ryu T."/>
            <person name="Ravasi T."/>
            <person name="Bayer T."/>
            <person name="Micklem G."/>
            <person name="Kim H."/>
            <person name="Bhak J."/>
            <person name="Lajeunesse T.C."/>
            <person name="Voolstra C.R."/>
        </authorList>
    </citation>
    <scope>NUCLEOTIDE SEQUENCE [LARGE SCALE GENOMIC DNA]</scope>
    <source>
        <strain evidence="2 3">CCMP2467</strain>
    </source>
</reference>
<evidence type="ECO:0000313" key="3">
    <source>
        <dbReference type="Proteomes" id="UP000186817"/>
    </source>
</evidence>